<comment type="cofactor">
    <cofactor evidence="3">
        <name>Fe(2+)</name>
        <dbReference type="ChEBI" id="CHEBI:29033"/>
    </cofactor>
    <text evidence="3">Binds 1 Fe(2+) ion.</text>
</comment>
<keyword evidence="2 3" id="KW-0408">Iron</keyword>
<comment type="similarity">
    <text evidence="1 3">Belongs to the polypeptide deformylase family.</text>
</comment>
<evidence type="ECO:0000256" key="3">
    <source>
        <dbReference type="HAMAP-Rule" id="MF_00163"/>
    </source>
</evidence>
<proteinExistence type="inferred from homology"/>
<evidence type="ECO:0000313" key="4">
    <source>
        <dbReference type="EMBL" id="QKN24002.1"/>
    </source>
</evidence>
<organism evidence="4 6">
    <name type="scientific">Caproicibacterium lactatifermentans</name>
    <dbReference type="NCBI Taxonomy" id="2666138"/>
    <lineage>
        <taxon>Bacteria</taxon>
        <taxon>Bacillati</taxon>
        <taxon>Bacillota</taxon>
        <taxon>Clostridia</taxon>
        <taxon>Eubacteriales</taxon>
        <taxon>Oscillospiraceae</taxon>
        <taxon>Caproicibacterium</taxon>
    </lineage>
</organism>
<keyword evidence="3" id="KW-0648">Protein biosynthesis</keyword>
<dbReference type="InterPro" id="IPR023635">
    <property type="entry name" value="Peptide_deformylase"/>
</dbReference>
<evidence type="ECO:0000313" key="6">
    <source>
        <dbReference type="Proteomes" id="UP000501316"/>
    </source>
</evidence>
<dbReference type="Pfam" id="PF01327">
    <property type="entry name" value="Pep_deformylase"/>
    <property type="match status" value="1"/>
</dbReference>
<comment type="catalytic activity">
    <reaction evidence="3">
        <text>N-terminal N-formyl-L-methionyl-[peptide] + H2O = N-terminal L-methionyl-[peptide] + formate</text>
        <dbReference type="Rhea" id="RHEA:24420"/>
        <dbReference type="Rhea" id="RHEA-COMP:10639"/>
        <dbReference type="Rhea" id="RHEA-COMP:10640"/>
        <dbReference type="ChEBI" id="CHEBI:15377"/>
        <dbReference type="ChEBI" id="CHEBI:15740"/>
        <dbReference type="ChEBI" id="CHEBI:49298"/>
        <dbReference type="ChEBI" id="CHEBI:64731"/>
        <dbReference type="EC" id="3.5.1.88"/>
    </reaction>
</comment>
<comment type="function">
    <text evidence="3">Removes the formyl group from the N-terminal Met of newly synthesized proteins. Requires at least a dipeptide for an efficient rate of reaction. N-terminal L-methionine is a prerequisite for activity but the enzyme has broad specificity at other positions.</text>
</comment>
<dbReference type="Proteomes" id="UP000509623">
    <property type="component" value="Chromosome"/>
</dbReference>
<protein>
    <recommendedName>
        <fullName evidence="3">Peptide deformylase</fullName>
        <shortName evidence="3">PDF</shortName>
        <ecNumber evidence="3">3.5.1.88</ecNumber>
    </recommendedName>
    <alternativeName>
        <fullName evidence="3">Polypeptide deformylase</fullName>
    </alternativeName>
</protein>
<dbReference type="EMBL" id="CP046051">
    <property type="protein sequence ID" value="QKN24002.1"/>
    <property type="molecule type" value="Genomic_DNA"/>
</dbReference>
<dbReference type="PANTHER" id="PTHR10458">
    <property type="entry name" value="PEPTIDE DEFORMYLASE"/>
    <property type="match status" value="1"/>
</dbReference>
<dbReference type="SUPFAM" id="SSF56420">
    <property type="entry name" value="Peptide deformylase"/>
    <property type="match status" value="1"/>
</dbReference>
<accession>A0A859DT24</accession>
<sequence>MAIRNIRTGNDPCLKTVCRPVEKFDDHLGQILDDMYETMKRANGVGLAAPQVGILRRIVVIDVGDGRVELINPEFLLQEGEQQCVEGCLSFPNRWGVTHRPNHVKVRAQRRDGTFFELDGTEMLALACCHEIDHLNGIVFLSHVEHFLTDEELKK</sequence>
<keyword evidence="3 4" id="KW-0378">Hydrolase</keyword>
<dbReference type="Proteomes" id="UP000501316">
    <property type="component" value="Chromosome"/>
</dbReference>
<reference evidence="6 7" key="1">
    <citation type="submission" date="2019-11" db="EMBL/GenBank/DDBJ databases">
        <authorList>
            <person name="Ren C."/>
            <person name="Wang H."/>
            <person name="Xu Y."/>
        </authorList>
    </citation>
    <scope>NUCLEOTIDE SEQUENCE [LARGE SCALE GENOMIC DNA]</scope>
    <source>
        <strain evidence="7">JNU-WLY1368</strain>
        <strain evidence="4 6">LBM 19010</strain>
    </source>
</reference>
<dbReference type="AlphaFoldDB" id="A0A859DT24"/>
<reference evidence="5" key="3">
    <citation type="journal article" date="2022" name="Int. J. Syst. Evol. Microbiol.">
        <title>Caproicibacterium lactatifermentans sp. nov., isolated from pit clay used for the production of Chinese strong aroma-type liquor.</title>
        <authorList>
            <person name="Wang H."/>
            <person name="Gu Y."/>
            <person name="Zhao D."/>
            <person name="Qiao Z."/>
            <person name="Zheng J."/>
            <person name="Gao J."/>
            <person name="Ren C."/>
            <person name="Xu Y."/>
        </authorList>
    </citation>
    <scope>NUCLEOTIDE SEQUENCE</scope>
    <source>
        <strain evidence="5">JNU-WLY1368</strain>
    </source>
</reference>
<dbReference type="CDD" id="cd00487">
    <property type="entry name" value="Pep_deformylase"/>
    <property type="match status" value="1"/>
</dbReference>
<dbReference type="NCBIfam" id="NF001159">
    <property type="entry name" value="PRK00150.1-3"/>
    <property type="match status" value="1"/>
</dbReference>
<dbReference type="GO" id="GO:0006412">
    <property type="term" value="P:translation"/>
    <property type="evidence" value="ECO:0007669"/>
    <property type="project" value="UniProtKB-UniRule"/>
</dbReference>
<dbReference type="RefSeq" id="WP_086035669.1">
    <property type="nucleotide sequence ID" value="NZ_CP046051.1"/>
</dbReference>
<feature type="binding site" evidence="3">
    <location>
        <position position="88"/>
    </location>
    <ligand>
        <name>Fe cation</name>
        <dbReference type="ChEBI" id="CHEBI:24875"/>
    </ligand>
</feature>
<feature type="active site" evidence="3">
    <location>
        <position position="131"/>
    </location>
</feature>
<evidence type="ECO:0000313" key="5">
    <source>
        <dbReference type="EMBL" id="QKO30927.1"/>
    </source>
</evidence>
<dbReference type="PANTHER" id="PTHR10458:SF22">
    <property type="entry name" value="PEPTIDE DEFORMYLASE"/>
    <property type="match status" value="1"/>
</dbReference>
<dbReference type="HAMAP" id="MF_00163">
    <property type="entry name" value="Pep_deformylase"/>
    <property type="match status" value="1"/>
</dbReference>
<dbReference type="PIRSF" id="PIRSF004749">
    <property type="entry name" value="Pep_def"/>
    <property type="match status" value="1"/>
</dbReference>
<dbReference type="InterPro" id="IPR036821">
    <property type="entry name" value="Peptide_deformylase_sf"/>
</dbReference>
<dbReference type="EMBL" id="CP046161">
    <property type="protein sequence ID" value="QKO30927.1"/>
    <property type="molecule type" value="Genomic_DNA"/>
</dbReference>
<name>A0A859DT24_9FIRM</name>
<dbReference type="GO" id="GO:0046872">
    <property type="term" value="F:metal ion binding"/>
    <property type="evidence" value="ECO:0007669"/>
    <property type="project" value="UniProtKB-KW"/>
</dbReference>
<evidence type="ECO:0000256" key="1">
    <source>
        <dbReference type="ARBA" id="ARBA00010759"/>
    </source>
</evidence>
<keyword evidence="3" id="KW-0479">Metal-binding</keyword>
<feature type="binding site" evidence="3">
    <location>
        <position position="130"/>
    </location>
    <ligand>
        <name>Fe cation</name>
        <dbReference type="ChEBI" id="CHEBI:24875"/>
    </ligand>
</feature>
<reference evidence="5" key="2">
    <citation type="journal article" date="2021" name="Appl. Environ. Microbiol.">
        <title>Adaptability of a Caproate-Producing Bacterium Contributes to Its Dominance in an Anaerobic Fermentation System.</title>
        <authorList>
            <person name="Wang H."/>
            <person name="Gu Y."/>
            <person name="Zhou W."/>
            <person name="Zhao D."/>
            <person name="Qiao Z."/>
            <person name="Zheng J."/>
            <person name="Gao J."/>
            <person name="Chen X."/>
            <person name="Ren C."/>
            <person name="Xu Y."/>
        </authorList>
    </citation>
    <scope>NUCLEOTIDE SEQUENCE</scope>
    <source>
        <strain evidence="5">JNU-WLY1368</strain>
    </source>
</reference>
<evidence type="ECO:0000313" key="7">
    <source>
        <dbReference type="Proteomes" id="UP000509623"/>
    </source>
</evidence>
<dbReference type="KEGG" id="clf:GJQ69_05605"/>
<feature type="binding site" evidence="3">
    <location>
        <position position="134"/>
    </location>
    <ligand>
        <name>Fe cation</name>
        <dbReference type="ChEBI" id="CHEBI:24875"/>
    </ligand>
</feature>
<dbReference type="PRINTS" id="PR01576">
    <property type="entry name" value="PDEFORMYLASE"/>
</dbReference>
<dbReference type="NCBIfam" id="TIGR00079">
    <property type="entry name" value="pept_deformyl"/>
    <property type="match status" value="1"/>
</dbReference>
<gene>
    <name evidence="3 4" type="primary">def</name>
    <name evidence="4" type="ORF">GJQ69_05605</name>
    <name evidence="5" type="ORF">GKP14_07935</name>
</gene>
<keyword evidence="7" id="KW-1185">Reference proteome</keyword>
<evidence type="ECO:0000256" key="2">
    <source>
        <dbReference type="ARBA" id="ARBA00023004"/>
    </source>
</evidence>
<dbReference type="GO" id="GO:0042586">
    <property type="term" value="F:peptide deformylase activity"/>
    <property type="evidence" value="ECO:0007669"/>
    <property type="project" value="UniProtKB-UniRule"/>
</dbReference>
<dbReference type="EC" id="3.5.1.88" evidence="3"/>
<dbReference type="Gene3D" id="3.90.45.10">
    <property type="entry name" value="Peptide deformylase"/>
    <property type="match status" value="1"/>
</dbReference>